<dbReference type="Proteomes" id="UP001567572">
    <property type="component" value="Unassembled WGS sequence"/>
</dbReference>
<keyword evidence="2" id="KW-1185">Reference proteome</keyword>
<comment type="caution">
    <text evidence="1">The sequence shown here is derived from an EMBL/GenBank/DDBJ whole genome shotgun (WGS) entry which is preliminary data.</text>
</comment>
<reference evidence="1 2" key="1">
    <citation type="submission" date="2024-06" db="EMBL/GenBank/DDBJ databases">
        <title>Halorubrum miltondacostae sp. nov., a potential PHA producer isolated from an inland solar saltern in Rio Maior, Portugal.</title>
        <authorList>
            <person name="Albuquerque L."/>
            <person name="Viver T."/>
            <person name="Barroso C."/>
            <person name="Claudino R."/>
            <person name="Galvan M."/>
            <person name="Simoes G."/>
            <person name="Lobo Da Cunha A."/>
            <person name="Egas C."/>
        </authorList>
    </citation>
    <scope>NUCLEOTIDE SEQUENCE [LARGE SCALE GENOMIC DNA]</scope>
    <source>
        <strain evidence="1 2">RMP-11</strain>
    </source>
</reference>
<name>A0ABD5M0R4_9EURY</name>
<gene>
    <name evidence="1" type="ORF">ABNG04_03995</name>
</gene>
<sequence length="74" mass="7963">MIAQNGEQCPARKYNNSDEPCAHQCTVRKAVFGGIEDLYGDVVAIFAADDIGTARSDYHIESAMADGGRRGGDR</sequence>
<dbReference type="EMBL" id="JBEDNY010000001">
    <property type="protein sequence ID" value="MEZ3163045.1"/>
    <property type="molecule type" value="Genomic_DNA"/>
</dbReference>
<proteinExistence type="predicted"/>
<evidence type="ECO:0000313" key="1">
    <source>
        <dbReference type="EMBL" id="MEZ3163045.1"/>
    </source>
</evidence>
<protein>
    <submittedName>
        <fullName evidence="1">Uncharacterized protein</fullName>
    </submittedName>
</protein>
<dbReference type="AlphaFoldDB" id="A0ABD5M0R4"/>
<accession>A0ABD5M0R4</accession>
<organism evidence="1 2">
    <name type="scientific">Halorubrum miltondacostae</name>
    <dbReference type="NCBI Taxonomy" id="3076378"/>
    <lineage>
        <taxon>Archaea</taxon>
        <taxon>Methanobacteriati</taxon>
        <taxon>Methanobacteriota</taxon>
        <taxon>Stenosarchaea group</taxon>
        <taxon>Halobacteria</taxon>
        <taxon>Halobacteriales</taxon>
        <taxon>Haloferacaceae</taxon>
        <taxon>Halorubrum</taxon>
    </lineage>
</organism>
<dbReference type="RefSeq" id="WP_371160230.1">
    <property type="nucleotide sequence ID" value="NZ_JBEDNX010000001.1"/>
</dbReference>
<evidence type="ECO:0000313" key="2">
    <source>
        <dbReference type="Proteomes" id="UP001567572"/>
    </source>
</evidence>